<evidence type="ECO:0000313" key="1">
    <source>
        <dbReference type="EMBL" id="EET45631.1"/>
    </source>
</evidence>
<organism evidence="1 2">
    <name type="scientific">Neisseria sicca ATCC 29256</name>
    <dbReference type="NCBI Taxonomy" id="547045"/>
    <lineage>
        <taxon>Bacteria</taxon>
        <taxon>Pseudomonadati</taxon>
        <taxon>Pseudomonadota</taxon>
        <taxon>Betaproteobacteria</taxon>
        <taxon>Neisseriales</taxon>
        <taxon>Neisseriaceae</taxon>
        <taxon>Neisseria</taxon>
    </lineage>
</organism>
<accession>C6M1F3</accession>
<protein>
    <submittedName>
        <fullName evidence="1">Uncharacterized protein</fullName>
    </submittedName>
</protein>
<comment type="caution">
    <text evidence="1">The sequence shown here is derived from an EMBL/GenBank/DDBJ whole genome shotgun (WGS) entry which is preliminary data.</text>
</comment>
<reference evidence="1" key="1">
    <citation type="submission" date="2009-07" db="EMBL/GenBank/DDBJ databases">
        <authorList>
            <person name="Weinstock G."/>
            <person name="Sodergren E."/>
            <person name="Clifton S."/>
            <person name="Fulton L."/>
            <person name="Fulton B."/>
            <person name="Courtney L."/>
            <person name="Fronick C."/>
            <person name="Harrison M."/>
            <person name="Strong C."/>
            <person name="Farmer C."/>
            <person name="Delahaunty K."/>
            <person name="Markovic C."/>
            <person name="Hall O."/>
            <person name="Minx P."/>
            <person name="Tomlinson C."/>
            <person name="Mitreva M."/>
            <person name="Nelson J."/>
            <person name="Hou S."/>
            <person name="Wollam A."/>
            <person name="Pepin K.H."/>
            <person name="Johnson M."/>
            <person name="Bhonagiri V."/>
            <person name="Nash W.E."/>
            <person name="Warren W."/>
            <person name="Chinwalla A."/>
            <person name="Mardis E.R."/>
            <person name="Wilson R.K."/>
        </authorList>
    </citation>
    <scope>NUCLEOTIDE SEQUENCE [LARGE SCALE GENOMIC DNA]</scope>
    <source>
        <strain evidence="1">ATCC 29256</strain>
    </source>
</reference>
<dbReference type="Proteomes" id="UP000005365">
    <property type="component" value="Unassembled WGS sequence"/>
</dbReference>
<dbReference type="AlphaFoldDB" id="C6M1F3"/>
<name>C6M1F3_NEISI</name>
<keyword evidence="2" id="KW-1185">Reference proteome</keyword>
<dbReference type="EMBL" id="ACKO02000002">
    <property type="protein sequence ID" value="EET45631.1"/>
    <property type="molecule type" value="Genomic_DNA"/>
</dbReference>
<gene>
    <name evidence="1" type="ORF">NEISICOT_00334</name>
</gene>
<proteinExistence type="predicted"/>
<evidence type="ECO:0000313" key="2">
    <source>
        <dbReference type="Proteomes" id="UP000005365"/>
    </source>
</evidence>
<sequence>MPKPERKQKPARTTVQVFSLEEGCLKTRRVDFQTTPSLSCLLHSSR</sequence>